<evidence type="ECO:0000256" key="8">
    <source>
        <dbReference type="ARBA" id="ARBA00023204"/>
    </source>
</evidence>
<reference evidence="12 13" key="1">
    <citation type="journal article" date="2019" name="Int. J. Syst. Evol. Microbiol.">
        <title>The Global Catalogue of Microorganisms (GCM) 10K type strain sequencing project: providing services to taxonomists for standard genome sequencing and annotation.</title>
        <authorList>
            <consortium name="The Broad Institute Genomics Platform"/>
            <consortium name="The Broad Institute Genome Sequencing Center for Infectious Disease"/>
            <person name="Wu L."/>
            <person name="Ma J."/>
        </authorList>
    </citation>
    <scope>NUCLEOTIDE SEQUENCE [LARGE SCALE GENOMIC DNA]</scope>
    <source>
        <strain evidence="12 13">JCM 4087</strain>
    </source>
</reference>
<keyword evidence="6" id="KW-0269">Exonuclease</keyword>
<dbReference type="InterPro" id="IPR027417">
    <property type="entry name" value="P-loop_NTPase"/>
</dbReference>
<feature type="region of interest" description="Disordered" evidence="9">
    <location>
        <begin position="346"/>
        <end position="429"/>
    </location>
</feature>
<dbReference type="Proteomes" id="UP001501102">
    <property type="component" value="Unassembled WGS sequence"/>
</dbReference>
<dbReference type="InterPro" id="IPR014017">
    <property type="entry name" value="DNA_helicase_UvrD-like_C"/>
</dbReference>
<evidence type="ECO:0008006" key="14">
    <source>
        <dbReference type="Google" id="ProtNLM"/>
    </source>
</evidence>
<keyword evidence="8" id="KW-0234">DNA repair</keyword>
<feature type="region of interest" description="Disordered" evidence="9">
    <location>
        <begin position="302"/>
        <end position="327"/>
    </location>
</feature>
<keyword evidence="13" id="KW-1185">Reference proteome</keyword>
<dbReference type="InterPro" id="IPR038726">
    <property type="entry name" value="PDDEXK_AddAB-type"/>
</dbReference>
<evidence type="ECO:0000256" key="4">
    <source>
        <dbReference type="ARBA" id="ARBA00022801"/>
    </source>
</evidence>
<dbReference type="SUPFAM" id="SSF52540">
    <property type="entry name" value="P-loop containing nucleoside triphosphate hydrolases"/>
    <property type="match status" value="1"/>
</dbReference>
<dbReference type="EMBL" id="BAAAXZ010000101">
    <property type="protein sequence ID" value="GAA2929342.1"/>
    <property type="molecule type" value="Genomic_DNA"/>
</dbReference>
<keyword evidence="4" id="KW-0378">Hydrolase</keyword>
<proteinExistence type="predicted"/>
<evidence type="ECO:0000256" key="1">
    <source>
        <dbReference type="ARBA" id="ARBA00022722"/>
    </source>
</evidence>
<keyword evidence="5" id="KW-0347">Helicase</keyword>
<name>A0ABN3WVE5_STRTU</name>
<keyword evidence="1" id="KW-0540">Nuclease</keyword>
<protein>
    <recommendedName>
        <fullName evidence="14">DNA helicase</fullName>
    </recommendedName>
</protein>
<dbReference type="Pfam" id="PF12705">
    <property type="entry name" value="PDDEXK_1"/>
    <property type="match status" value="1"/>
</dbReference>
<evidence type="ECO:0000313" key="12">
    <source>
        <dbReference type="EMBL" id="GAA2929342.1"/>
    </source>
</evidence>
<feature type="compositionally biased region" description="Polar residues" evidence="9">
    <location>
        <begin position="388"/>
        <end position="398"/>
    </location>
</feature>
<organism evidence="12 13">
    <name type="scientific">Streptomyces thioluteus</name>
    <dbReference type="NCBI Taxonomy" id="66431"/>
    <lineage>
        <taxon>Bacteria</taxon>
        <taxon>Bacillati</taxon>
        <taxon>Actinomycetota</taxon>
        <taxon>Actinomycetes</taxon>
        <taxon>Kitasatosporales</taxon>
        <taxon>Streptomycetaceae</taxon>
        <taxon>Streptomyces</taxon>
    </lineage>
</organism>
<dbReference type="Gene3D" id="3.30.160.800">
    <property type="match status" value="1"/>
</dbReference>
<evidence type="ECO:0000259" key="10">
    <source>
        <dbReference type="Pfam" id="PF12705"/>
    </source>
</evidence>
<dbReference type="Pfam" id="PF13361">
    <property type="entry name" value="UvrD_C"/>
    <property type="match status" value="1"/>
</dbReference>
<evidence type="ECO:0000256" key="3">
    <source>
        <dbReference type="ARBA" id="ARBA00022763"/>
    </source>
</evidence>
<comment type="caution">
    <text evidence="12">The sequence shown here is derived from an EMBL/GenBank/DDBJ whole genome shotgun (WGS) entry which is preliminary data.</text>
</comment>
<evidence type="ECO:0000256" key="5">
    <source>
        <dbReference type="ARBA" id="ARBA00022806"/>
    </source>
</evidence>
<evidence type="ECO:0000256" key="2">
    <source>
        <dbReference type="ARBA" id="ARBA00022741"/>
    </source>
</evidence>
<evidence type="ECO:0000256" key="9">
    <source>
        <dbReference type="SAM" id="MobiDB-lite"/>
    </source>
</evidence>
<evidence type="ECO:0000256" key="6">
    <source>
        <dbReference type="ARBA" id="ARBA00022839"/>
    </source>
</evidence>
<feature type="domain" description="PD-(D/E)XK endonuclease-like" evidence="10">
    <location>
        <begin position="184"/>
        <end position="344"/>
    </location>
</feature>
<feature type="compositionally biased region" description="Basic residues" evidence="9">
    <location>
        <begin position="401"/>
        <end position="411"/>
    </location>
</feature>
<accession>A0ABN3WVE5</accession>
<evidence type="ECO:0000259" key="11">
    <source>
        <dbReference type="Pfam" id="PF13361"/>
    </source>
</evidence>
<feature type="domain" description="UvrD-like helicase C-terminal" evidence="11">
    <location>
        <begin position="44"/>
        <end position="68"/>
    </location>
</feature>
<gene>
    <name evidence="12" type="ORF">GCM10020221_26470</name>
</gene>
<feature type="region of interest" description="Disordered" evidence="9">
    <location>
        <begin position="202"/>
        <end position="240"/>
    </location>
</feature>
<evidence type="ECO:0000256" key="7">
    <source>
        <dbReference type="ARBA" id="ARBA00022840"/>
    </source>
</evidence>
<feature type="compositionally biased region" description="Low complexity" evidence="9">
    <location>
        <begin position="212"/>
        <end position="222"/>
    </location>
</feature>
<evidence type="ECO:0000313" key="13">
    <source>
        <dbReference type="Proteomes" id="UP001501102"/>
    </source>
</evidence>
<feature type="compositionally biased region" description="Basic and acidic residues" evidence="9">
    <location>
        <begin position="353"/>
        <end position="362"/>
    </location>
</feature>
<sequence>MAARRRRRRPEGLWPDLRRRGSLLEADRIGRDGLAEPLPPGALLAEERRLFYVAATRARERLVVTAVKASAEDGDQPSRFLAELGVEPVDVTQRPRRPLAVAALVAELRSTTVDPAASPALRSAAAARLARLAALRDEEDRPLVPAADPDRWWGLYEPTHSGVPLRDRERPVALSGSALGQLADTCSLQWFLGREVRAEAPAGPAQGFGTWSTSSPTTSRPAAPRRPRRPDGAPGHRLGRARLRCPWKSRRRRRTRGHALERFLRWHVLERGRTPVASEHPFDVTLKAEQYLVRVRGSMDRVERDEAGPGVRGRLQDRQEPPSAREVARHPQLAVYQRDWLRGEAQGRRVSRDRRGLGDGDGRTSGGEATARPAVFASGPPGTTTPPRSWSTATTTVQPRPRGRLAHRPVRARPQGRPVSTGAAPPTTMPVFFHTLGVRAHWRPTEAGRPRPSTSS</sequence>
<keyword evidence="2" id="KW-0547">Nucleotide-binding</keyword>
<keyword evidence="7" id="KW-0067">ATP-binding</keyword>
<keyword evidence="3" id="KW-0227">DNA damage</keyword>